<accession>E6MIT3</accession>
<proteinExistence type="predicted"/>
<name>E6MIT3_9FIRM</name>
<evidence type="ECO:0000256" key="1">
    <source>
        <dbReference type="SAM" id="MobiDB-lite"/>
    </source>
</evidence>
<organism evidence="2 3">
    <name type="scientific">Pseudoramibacter alactolyticus ATCC 23263</name>
    <dbReference type="NCBI Taxonomy" id="887929"/>
    <lineage>
        <taxon>Bacteria</taxon>
        <taxon>Bacillati</taxon>
        <taxon>Bacillota</taxon>
        <taxon>Clostridia</taxon>
        <taxon>Eubacteriales</taxon>
        <taxon>Eubacteriaceae</taxon>
        <taxon>Pseudoramibacter</taxon>
    </lineage>
</organism>
<comment type="caution">
    <text evidence="2">The sequence shown here is derived from an EMBL/GenBank/DDBJ whole genome shotgun (WGS) entry which is preliminary data.</text>
</comment>
<reference evidence="2 3" key="1">
    <citation type="submission" date="2010-12" db="EMBL/GenBank/DDBJ databases">
        <authorList>
            <person name="Muzny D."/>
            <person name="Qin X."/>
            <person name="Deng J."/>
            <person name="Jiang H."/>
            <person name="Liu Y."/>
            <person name="Qu J."/>
            <person name="Song X.-Z."/>
            <person name="Zhang L."/>
            <person name="Thornton R."/>
            <person name="Coyle M."/>
            <person name="Francisco L."/>
            <person name="Jackson L."/>
            <person name="Javaid M."/>
            <person name="Korchina V."/>
            <person name="Kovar C."/>
            <person name="Mata R."/>
            <person name="Mathew T."/>
            <person name="Ngo R."/>
            <person name="Nguyen L."/>
            <person name="Nguyen N."/>
            <person name="Okwuonu G."/>
            <person name="Ongeri F."/>
            <person name="Pham C."/>
            <person name="Simmons D."/>
            <person name="Wilczek-Boney K."/>
            <person name="Hale W."/>
            <person name="Jakkamsetti A."/>
            <person name="Pham P."/>
            <person name="Ruth R."/>
            <person name="San Lucas F."/>
            <person name="Warren J."/>
            <person name="Zhang J."/>
            <person name="Zhao Z."/>
            <person name="Zhou C."/>
            <person name="Zhu D."/>
            <person name="Lee S."/>
            <person name="Bess C."/>
            <person name="Blankenburg K."/>
            <person name="Forbes L."/>
            <person name="Fu Q."/>
            <person name="Gubbala S."/>
            <person name="Hirani K."/>
            <person name="Jayaseelan J.C."/>
            <person name="Lara F."/>
            <person name="Munidasa M."/>
            <person name="Palculict T."/>
            <person name="Patil S."/>
            <person name="Pu L.-L."/>
            <person name="Saada N."/>
            <person name="Tang L."/>
            <person name="Weissenberger G."/>
            <person name="Zhu Y."/>
            <person name="Hemphill L."/>
            <person name="Shang Y."/>
            <person name="Youmans B."/>
            <person name="Ayvaz T."/>
            <person name="Ross M."/>
            <person name="Santibanez J."/>
            <person name="Aqrawi P."/>
            <person name="Gross S."/>
            <person name="Joshi V."/>
            <person name="Fowler G."/>
            <person name="Nazareth L."/>
            <person name="Reid J."/>
            <person name="Worley K."/>
            <person name="Petrosino J."/>
            <person name="Highlander S."/>
            <person name="Gibbs R."/>
        </authorList>
    </citation>
    <scope>NUCLEOTIDE SEQUENCE [LARGE SCALE GENOMIC DNA]</scope>
    <source>
        <strain evidence="2 3">ATCC 23263</strain>
    </source>
</reference>
<dbReference type="HOGENOM" id="CLU_2684967_0_0_9"/>
<protein>
    <submittedName>
        <fullName evidence="2">Uncharacterized protein</fullName>
    </submittedName>
</protein>
<gene>
    <name evidence="2" type="ORF">HMP0721_1918</name>
</gene>
<evidence type="ECO:0000313" key="3">
    <source>
        <dbReference type="Proteomes" id="UP000004754"/>
    </source>
</evidence>
<sequence length="74" mass="8058">MGSALFNWRLKPSIPGYRFFKIRGISFGSPSALRIVPTRHPSARPSDPNRRRPPHHPGAVAGGAAFLRPIPSSS</sequence>
<feature type="region of interest" description="Disordered" evidence="1">
    <location>
        <begin position="33"/>
        <end position="74"/>
    </location>
</feature>
<dbReference type="AlphaFoldDB" id="E6MIT3"/>
<keyword evidence="3" id="KW-1185">Reference proteome</keyword>
<dbReference type="EMBL" id="AEQN01000023">
    <property type="protein sequence ID" value="EFV01179.1"/>
    <property type="molecule type" value="Genomic_DNA"/>
</dbReference>
<evidence type="ECO:0000313" key="2">
    <source>
        <dbReference type="EMBL" id="EFV01179.1"/>
    </source>
</evidence>
<dbReference type="Proteomes" id="UP000004754">
    <property type="component" value="Unassembled WGS sequence"/>
</dbReference>